<dbReference type="PANTHER" id="PTHR43807">
    <property type="entry name" value="FI04487P"/>
    <property type="match status" value="1"/>
</dbReference>
<evidence type="ECO:0000256" key="3">
    <source>
        <dbReference type="ARBA" id="ARBA00022576"/>
    </source>
</evidence>
<evidence type="ECO:0000256" key="2">
    <source>
        <dbReference type="ARBA" id="ARBA00007441"/>
    </source>
</evidence>
<dbReference type="Gene3D" id="3.90.1150.10">
    <property type="entry name" value="Aspartate Aminotransferase, domain 1"/>
    <property type="match status" value="1"/>
</dbReference>
<keyword evidence="5" id="KW-0663">Pyridoxal phosphate</keyword>
<feature type="signal peptide" evidence="6">
    <location>
        <begin position="1"/>
        <end position="16"/>
    </location>
</feature>
<reference evidence="9" key="1">
    <citation type="journal article" date="2023" name="Commun. Biol.">
        <title>Genome analysis of Parmales, the sister group of diatoms, reveals the evolutionary specialization of diatoms from phago-mixotrophs to photoautotrophs.</title>
        <authorList>
            <person name="Ban H."/>
            <person name="Sato S."/>
            <person name="Yoshikawa S."/>
            <person name="Yamada K."/>
            <person name="Nakamura Y."/>
            <person name="Ichinomiya M."/>
            <person name="Sato N."/>
            <person name="Blanc-Mathieu R."/>
            <person name="Endo H."/>
            <person name="Kuwata A."/>
            <person name="Ogata H."/>
        </authorList>
    </citation>
    <scope>NUCLEOTIDE SEQUENCE [LARGE SCALE GENOMIC DNA]</scope>
</reference>
<comment type="cofactor">
    <cofactor evidence="1">
        <name>pyridoxal 5'-phosphate</name>
        <dbReference type="ChEBI" id="CHEBI:597326"/>
    </cofactor>
</comment>
<evidence type="ECO:0000256" key="6">
    <source>
        <dbReference type="SAM" id="SignalP"/>
    </source>
</evidence>
<keyword evidence="4" id="KW-0808">Transferase</keyword>
<proteinExistence type="inferred from homology"/>
<feature type="domain" description="Aminotransferase class I/classII large" evidence="7">
    <location>
        <begin position="55"/>
        <end position="452"/>
    </location>
</feature>
<evidence type="ECO:0000256" key="4">
    <source>
        <dbReference type="ARBA" id="ARBA00022679"/>
    </source>
</evidence>
<evidence type="ECO:0000259" key="7">
    <source>
        <dbReference type="Pfam" id="PF00155"/>
    </source>
</evidence>
<gene>
    <name evidence="8" type="ORF">TL16_g02244</name>
</gene>
<dbReference type="AlphaFoldDB" id="A0A9W6ZR75"/>
<keyword evidence="6" id="KW-0732">Signal</keyword>
<protein>
    <recommendedName>
        <fullName evidence="7">Aminotransferase class I/classII large domain-containing protein</fullName>
    </recommendedName>
</protein>
<feature type="chain" id="PRO_5040900250" description="Aminotransferase class I/classII large domain-containing protein" evidence="6">
    <location>
        <begin position="17"/>
        <end position="465"/>
    </location>
</feature>
<evidence type="ECO:0000313" key="9">
    <source>
        <dbReference type="Proteomes" id="UP001162640"/>
    </source>
</evidence>
<dbReference type="InterPro" id="IPR015424">
    <property type="entry name" value="PyrdxlP-dep_Trfase"/>
</dbReference>
<dbReference type="Pfam" id="PF00155">
    <property type="entry name" value="Aminotran_1_2"/>
    <property type="match status" value="1"/>
</dbReference>
<comment type="caution">
    <text evidence="8">The sequence shown here is derived from an EMBL/GenBank/DDBJ whole genome shotgun (WGS) entry which is preliminary data.</text>
</comment>
<accession>A0A9W6ZR75</accession>
<dbReference type="CDD" id="cd00609">
    <property type="entry name" value="AAT_like"/>
    <property type="match status" value="1"/>
</dbReference>
<dbReference type="InterPro" id="IPR015421">
    <property type="entry name" value="PyrdxlP-dep_Trfase_major"/>
</dbReference>
<dbReference type="GO" id="GO:0016212">
    <property type="term" value="F:kynurenine-oxoglutarate transaminase activity"/>
    <property type="evidence" value="ECO:0007669"/>
    <property type="project" value="TreeGrafter"/>
</dbReference>
<dbReference type="Proteomes" id="UP001162640">
    <property type="component" value="Unassembled WGS sequence"/>
</dbReference>
<organism evidence="8 9">
    <name type="scientific">Triparma laevis f. inornata</name>
    <dbReference type="NCBI Taxonomy" id="1714386"/>
    <lineage>
        <taxon>Eukaryota</taxon>
        <taxon>Sar</taxon>
        <taxon>Stramenopiles</taxon>
        <taxon>Ochrophyta</taxon>
        <taxon>Bolidophyceae</taxon>
        <taxon>Parmales</taxon>
        <taxon>Triparmaceae</taxon>
        <taxon>Triparma</taxon>
    </lineage>
</organism>
<dbReference type="PANTHER" id="PTHR43807:SF20">
    <property type="entry name" value="FI04487P"/>
    <property type="match status" value="1"/>
</dbReference>
<evidence type="ECO:0000256" key="1">
    <source>
        <dbReference type="ARBA" id="ARBA00001933"/>
    </source>
</evidence>
<dbReference type="GO" id="GO:0030170">
    <property type="term" value="F:pyridoxal phosphate binding"/>
    <property type="evidence" value="ECO:0007669"/>
    <property type="project" value="InterPro"/>
</dbReference>
<dbReference type="FunFam" id="3.40.640.10:FF:000024">
    <property type="entry name" value="Kynurenine--oxoglutarate transaminase 3"/>
    <property type="match status" value="1"/>
</dbReference>
<dbReference type="EMBL" id="BLQM01000054">
    <property type="protein sequence ID" value="GMH56896.1"/>
    <property type="molecule type" value="Genomic_DNA"/>
</dbReference>
<dbReference type="Gene3D" id="3.40.640.10">
    <property type="entry name" value="Type I PLP-dependent aspartate aminotransferase-like (Major domain)"/>
    <property type="match status" value="1"/>
</dbReference>
<dbReference type="InterPro" id="IPR004839">
    <property type="entry name" value="Aminotransferase_I/II_large"/>
</dbReference>
<name>A0A9W6ZR75_9STRA</name>
<evidence type="ECO:0000313" key="8">
    <source>
        <dbReference type="EMBL" id="GMH56896.1"/>
    </source>
</evidence>
<keyword evidence="3" id="KW-0032">Aminotransferase</keyword>
<dbReference type="SUPFAM" id="SSF53383">
    <property type="entry name" value="PLP-dependent transferases"/>
    <property type="match status" value="1"/>
</dbReference>
<evidence type="ECO:0000256" key="5">
    <source>
        <dbReference type="ARBA" id="ARBA00022898"/>
    </source>
</evidence>
<dbReference type="InterPro" id="IPR051326">
    <property type="entry name" value="Kynurenine-oxoglutarate_AT"/>
</dbReference>
<comment type="similarity">
    <text evidence="2">Belongs to the class-I pyridoxal-phosphate-dependent aminotransferase family.</text>
</comment>
<dbReference type="GO" id="GO:0005737">
    <property type="term" value="C:cytoplasm"/>
    <property type="evidence" value="ECO:0007669"/>
    <property type="project" value="TreeGrafter"/>
</dbReference>
<sequence length="465" mass="51386">MLKLFLLTTLLLPILSLKSPAPPTTPHTSPTVSILGPPSTPTVWTHFASLQTPQTLNLGQGYPSSSPPKFCLDSLKESIESSSRIHQYTASAGHPPLVSQLCQRYSNHLSYPVTSDNVAITVGASQSLYLCLQTLINPGDEVLIFEPYFDLYINQIKLSGGTPIPVPLDYKLNPLTGCKEWLLNPSTLKSKITSKTRCLIFNSPHNPTGKVFTHSEMSSISTIISPHEQITVLSDEVYKYIIHSPPSSNPSTSPPGHFHFSNYLPERTITISSAGKTFSSTGWQVGWSVGPKNLIEPIKQILPYVQFCTSSLMQDALARALPLADQVYSYEGKEYDSYYDYLREGYIEKRDTLILALEKAGFDVPDYSKVSGGGFFVLAGITDSVKSRIPTEYLKGNTVDWGLCEYFIKEVGVGMIPSSPFFGEGRREEGEKWVRVAFCGEVEDIEEAGRRIRCKEAGEVESCET</sequence>
<dbReference type="InterPro" id="IPR015422">
    <property type="entry name" value="PyrdxlP-dep_Trfase_small"/>
</dbReference>